<comment type="caution">
    <text evidence="1">The sequence shown here is derived from an EMBL/GenBank/DDBJ whole genome shotgun (WGS) entry which is preliminary data.</text>
</comment>
<organism evidence="1 2">
    <name type="scientific">Lasiosphaeria miniovina</name>
    <dbReference type="NCBI Taxonomy" id="1954250"/>
    <lineage>
        <taxon>Eukaryota</taxon>
        <taxon>Fungi</taxon>
        <taxon>Dikarya</taxon>
        <taxon>Ascomycota</taxon>
        <taxon>Pezizomycotina</taxon>
        <taxon>Sordariomycetes</taxon>
        <taxon>Sordariomycetidae</taxon>
        <taxon>Sordariales</taxon>
        <taxon>Lasiosphaeriaceae</taxon>
        <taxon>Lasiosphaeria</taxon>
    </lineage>
</organism>
<evidence type="ECO:0000313" key="1">
    <source>
        <dbReference type="EMBL" id="KAK0734614.1"/>
    </source>
</evidence>
<dbReference type="EMBL" id="JAUIRO010000001">
    <property type="protein sequence ID" value="KAK0734614.1"/>
    <property type="molecule type" value="Genomic_DNA"/>
</dbReference>
<name>A0AA40EAN9_9PEZI</name>
<keyword evidence="2" id="KW-1185">Reference proteome</keyword>
<proteinExistence type="predicted"/>
<dbReference type="RefSeq" id="XP_060303491.1">
    <property type="nucleotide sequence ID" value="XM_060441020.1"/>
</dbReference>
<reference evidence="1" key="1">
    <citation type="submission" date="2023-06" db="EMBL/GenBank/DDBJ databases">
        <title>Genome-scale phylogeny and comparative genomics of the fungal order Sordariales.</title>
        <authorList>
            <consortium name="Lawrence Berkeley National Laboratory"/>
            <person name="Hensen N."/>
            <person name="Bonometti L."/>
            <person name="Westerberg I."/>
            <person name="Brannstrom I.O."/>
            <person name="Guillou S."/>
            <person name="Cros-Aarteil S."/>
            <person name="Calhoun S."/>
            <person name="Haridas S."/>
            <person name="Kuo A."/>
            <person name="Mondo S."/>
            <person name="Pangilinan J."/>
            <person name="Riley R."/>
            <person name="LaButti K."/>
            <person name="Andreopoulos B."/>
            <person name="Lipzen A."/>
            <person name="Chen C."/>
            <person name="Yanf M."/>
            <person name="Daum C."/>
            <person name="Ng V."/>
            <person name="Clum A."/>
            <person name="Steindorff A."/>
            <person name="Ohm R."/>
            <person name="Martin F."/>
            <person name="Silar P."/>
            <person name="Natvig D."/>
            <person name="Lalanne C."/>
            <person name="Gautier V."/>
            <person name="Ament-velasquez S.L."/>
            <person name="Kruys A."/>
            <person name="Hutchinson M.I."/>
            <person name="Powell A.J."/>
            <person name="Barry K."/>
            <person name="Miller A.N."/>
            <person name="Grigoriev I.V."/>
            <person name="Debuchy R."/>
            <person name="Gladieux P."/>
            <person name="Thoren M.H."/>
            <person name="Johannesson H."/>
        </authorList>
    </citation>
    <scope>NUCLEOTIDE SEQUENCE</scope>
    <source>
        <strain evidence="1">SMH2392-1A</strain>
    </source>
</reference>
<accession>A0AA40EAN9</accession>
<evidence type="ECO:0000313" key="2">
    <source>
        <dbReference type="Proteomes" id="UP001172101"/>
    </source>
</evidence>
<dbReference type="GeneID" id="85324290"/>
<sequence length="88" mass="9815">MALYYALALYQLTPSAILGPVFWNRIFPRRPNLASVTARSVDNCCGPRQTAIVLRFYSAEAVPRAVNNYSDILRPILHLIYCLAGASE</sequence>
<dbReference type="Proteomes" id="UP001172101">
    <property type="component" value="Unassembled WGS sequence"/>
</dbReference>
<dbReference type="AlphaFoldDB" id="A0AA40EAN9"/>
<protein>
    <submittedName>
        <fullName evidence="1">Uncharacterized protein</fullName>
    </submittedName>
</protein>
<gene>
    <name evidence="1" type="ORF">B0T26DRAFT_689087</name>
</gene>